<dbReference type="Gene3D" id="3.90.1590.10">
    <property type="entry name" value="glutathione-dependent formaldehyde- activating enzyme (gfa)"/>
    <property type="match status" value="2"/>
</dbReference>
<dbReference type="EMBL" id="NHYE01005444">
    <property type="protein sequence ID" value="PPQ72689.1"/>
    <property type="molecule type" value="Genomic_DNA"/>
</dbReference>
<keyword evidence="3" id="KW-0862">Zinc</keyword>
<comment type="caution">
    <text evidence="6">The sequence shown here is derived from an EMBL/GenBank/DDBJ whole genome shotgun (WGS) entry which is preliminary data.</text>
</comment>
<dbReference type="PANTHER" id="PTHR33337:SF40">
    <property type="entry name" value="CENP-V_GFA DOMAIN-CONTAINING PROTEIN-RELATED"/>
    <property type="match status" value="1"/>
</dbReference>
<dbReference type="AlphaFoldDB" id="A0A409W2E6"/>
<gene>
    <name evidence="6" type="ORF">CVT26_002906</name>
</gene>
<organism evidence="6 7">
    <name type="scientific">Gymnopilus dilepis</name>
    <dbReference type="NCBI Taxonomy" id="231916"/>
    <lineage>
        <taxon>Eukaryota</taxon>
        <taxon>Fungi</taxon>
        <taxon>Dikarya</taxon>
        <taxon>Basidiomycota</taxon>
        <taxon>Agaricomycotina</taxon>
        <taxon>Agaricomycetes</taxon>
        <taxon>Agaricomycetidae</taxon>
        <taxon>Agaricales</taxon>
        <taxon>Agaricineae</taxon>
        <taxon>Hymenogastraceae</taxon>
        <taxon>Gymnopilus</taxon>
    </lineage>
</organism>
<dbReference type="PROSITE" id="PS51891">
    <property type="entry name" value="CENP_V_GFA"/>
    <property type="match status" value="1"/>
</dbReference>
<dbReference type="GO" id="GO:0046872">
    <property type="term" value="F:metal ion binding"/>
    <property type="evidence" value="ECO:0007669"/>
    <property type="project" value="UniProtKB-KW"/>
</dbReference>
<evidence type="ECO:0000313" key="7">
    <source>
        <dbReference type="Proteomes" id="UP000284706"/>
    </source>
</evidence>
<dbReference type="InterPro" id="IPR011057">
    <property type="entry name" value="Mss4-like_sf"/>
</dbReference>
<dbReference type="Proteomes" id="UP000284706">
    <property type="component" value="Unassembled WGS sequence"/>
</dbReference>
<reference evidence="6 7" key="1">
    <citation type="journal article" date="2018" name="Evol. Lett.">
        <title>Horizontal gene cluster transfer increased hallucinogenic mushroom diversity.</title>
        <authorList>
            <person name="Reynolds H.T."/>
            <person name="Vijayakumar V."/>
            <person name="Gluck-Thaler E."/>
            <person name="Korotkin H.B."/>
            <person name="Matheny P.B."/>
            <person name="Slot J.C."/>
        </authorList>
    </citation>
    <scope>NUCLEOTIDE SEQUENCE [LARGE SCALE GENOMIC DNA]</scope>
    <source>
        <strain evidence="6 7">SRW20</strain>
    </source>
</reference>
<dbReference type="Pfam" id="PF04828">
    <property type="entry name" value="GFA"/>
    <property type="match status" value="1"/>
</dbReference>
<keyword evidence="7" id="KW-1185">Reference proteome</keyword>
<feature type="domain" description="CENP-V/GFA" evidence="5">
    <location>
        <begin position="6"/>
        <end position="123"/>
    </location>
</feature>
<evidence type="ECO:0000256" key="1">
    <source>
        <dbReference type="ARBA" id="ARBA00005495"/>
    </source>
</evidence>
<dbReference type="PANTHER" id="PTHR33337">
    <property type="entry name" value="GFA DOMAIN-CONTAINING PROTEIN"/>
    <property type="match status" value="1"/>
</dbReference>
<protein>
    <recommendedName>
        <fullName evidence="5">CENP-V/GFA domain-containing protein</fullName>
    </recommendedName>
</protein>
<dbReference type="OrthoDB" id="5422068at2759"/>
<sequence>MSDMLVKVKCHCGISNFHVKFDQSRLPYPIAFCHCNNCRHSTGQMAFYGIPIDGPPLVGSCSLRPVNLDTTDLTGYSVSPTSTHYFCLNCSARMFLRKLQDNEIRWLVAGGLLESTAGIIELEGHKNLIETLDGGLADHLRLLNGKTLKRYARDVGSEELPAGWRSDELKFKSNVGKDEKLHAYCHCGAIRICITRPNRFSASIHAPYPALVHPHYSRLSLRRNPKDEKWWLRPSMRMTEAGHLVKMGGGDEDFTAPHSGTKYLAGHCVCLHCKLGSGFDIQSYAFFPRTNIFEEGSEDPIEFFEEEYRPRGLKQYSSSPGKYREFCATCGATAFYWHIGRPDVINMSTGLIDQKDYGARAEEWLSWETEKVAFMEEGLAEPNRNLVLALLDGIKSIPDSSGPPVIVAH</sequence>
<keyword evidence="2" id="KW-0479">Metal-binding</keyword>
<dbReference type="STRING" id="231916.A0A409W2E6"/>
<comment type="similarity">
    <text evidence="1">Belongs to the Gfa family.</text>
</comment>
<keyword evidence="4" id="KW-0456">Lyase</keyword>
<evidence type="ECO:0000256" key="2">
    <source>
        <dbReference type="ARBA" id="ARBA00022723"/>
    </source>
</evidence>
<evidence type="ECO:0000256" key="3">
    <source>
        <dbReference type="ARBA" id="ARBA00022833"/>
    </source>
</evidence>
<dbReference type="GO" id="GO:0016846">
    <property type="term" value="F:carbon-sulfur lyase activity"/>
    <property type="evidence" value="ECO:0007669"/>
    <property type="project" value="InterPro"/>
</dbReference>
<dbReference type="InParanoid" id="A0A409W2E6"/>
<dbReference type="InterPro" id="IPR006913">
    <property type="entry name" value="CENP-V/GFA"/>
</dbReference>
<dbReference type="SUPFAM" id="SSF51316">
    <property type="entry name" value="Mss4-like"/>
    <property type="match status" value="2"/>
</dbReference>
<evidence type="ECO:0000259" key="5">
    <source>
        <dbReference type="PROSITE" id="PS51891"/>
    </source>
</evidence>
<accession>A0A409W2E6</accession>
<evidence type="ECO:0000256" key="4">
    <source>
        <dbReference type="ARBA" id="ARBA00023239"/>
    </source>
</evidence>
<evidence type="ECO:0000313" key="6">
    <source>
        <dbReference type="EMBL" id="PPQ72689.1"/>
    </source>
</evidence>
<name>A0A409W2E6_9AGAR</name>
<proteinExistence type="inferred from homology"/>